<dbReference type="AlphaFoldDB" id="A0AAV7UGM3"/>
<reference evidence="1" key="1">
    <citation type="journal article" date="2022" name="bioRxiv">
        <title>Sequencing and chromosome-scale assembly of the giantPleurodeles waltlgenome.</title>
        <authorList>
            <person name="Brown T."/>
            <person name="Elewa A."/>
            <person name="Iarovenko S."/>
            <person name="Subramanian E."/>
            <person name="Araus A.J."/>
            <person name="Petzold A."/>
            <person name="Susuki M."/>
            <person name="Suzuki K.-i.T."/>
            <person name="Hayashi T."/>
            <person name="Toyoda A."/>
            <person name="Oliveira C."/>
            <person name="Osipova E."/>
            <person name="Leigh N.D."/>
            <person name="Simon A."/>
            <person name="Yun M.H."/>
        </authorList>
    </citation>
    <scope>NUCLEOTIDE SEQUENCE</scope>
    <source>
        <strain evidence="1">20211129_DDA</strain>
        <tissue evidence="1">Liver</tissue>
    </source>
</reference>
<evidence type="ECO:0000313" key="2">
    <source>
        <dbReference type="Proteomes" id="UP001066276"/>
    </source>
</evidence>
<sequence>MYNAQGLVAPELASVDSALAPCRNQGSKWGWGCRWAPAALGGISARTGVGEGHIGKTSLVRILDWVHRGPIGAEAKAISVEPDGAAEPECPLEWWAHSKINHLAS</sequence>
<organism evidence="1 2">
    <name type="scientific">Pleurodeles waltl</name>
    <name type="common">Iberian ribbed newt</name>
    <dbReference type="NCBI Taxonomy" id="8319"/>
    <lineage>
        <taxon>Eukaryota</taxon>
        <taxon>Metazoa</taxon>
        <taxon>Chordata</taxon>
        <taxon>Craniata</taxon>
        <taxon>Vertebrata</taxon>
        <taxon>Euteleostomi</taxon>
        <taxon>Amphibia</taxon>
        <taxon>Batrachia</taxon>
        <taxon>Caudata</taxon>
        <taxon>Salamandroidea</taxon>
        <taxon>Salamandridae</taxon>
        <taxon>Pleurodelinae</taxon>
        <taxon>Pleurodeles</taxon>
    </lineage>
</organism>
<keyword evidence="2" id="KW-1185">Reference proteome</keyword>
<dbReference type="Proteomes" id="UP001066276">
    <property type="component" value="Chromosome 3_1"/>
</dbReference>
<protein>
    <submittedName>
        <fullName evidence="1">Uncharacterized protein</fullName>
    </submittedName>
</protein>
<evidence type="ECO:0000313" key="1">
    <source>
        <dbReference type="EMBL" id="KAJ1187485.1"/>
    </source>
</evidence>
<proteinExistence type="predicted"/>
<accession>A0AAV7UGM3</accession>
<name>A0AAV7UGM3_PLEWA</name>
<gene>
    <name evidence="1" type="ORF">NDU88_004261</name>
</gene>
<dbReference type="EMBL" id="JANPWB010000005">
    <property type="protein sequence ID" value="KAJ1187485.1"/>
    <property type="molecule type" value="Genomic_DNA"/>
</dbReference>
<comment type="caution">
    <text evidence="1">The sequence shown here is derived from an EMBL/GenBank/DDBJ whole genome shotgun (WGS) entry which is preliminary data.</text>
</comment>